<evidence type="ECO:0000256" key="2">
    <source>
        <dbReference type="ARBA" id="ARBA00005369"/>
    </source>
</evidence>
<dbReference type="PANTHER" id="PTHR11579">
    <property type="entry name" value="PROTEIN-L-ISOASPARTATE O-METHYLTRANSFERASE"/>
    <property type="match status" value="1"/>
</dbReference>
<keyword evidence="6 12" id="KW-0489">Methyltransferase</keyword>
<dbReference type="EMBL" id="JAGEPF010000016">
    <property type="protein sequence ID" value="MBO2461203.1"/>
    <property type="molecule type" value="Genomic_DNA"/>
</dbReference>
<dbReference type="CDD" id="cd02440">
    <property type="entry name" value="AdoMet_MTases"/>
    <property type="match status" value="1"/>
</dbReference>
<keyword evidence="5" id="KW-0963">Cytoplasm</keyword>
<evidence type="ECO:0000256" key="1">
    <source>
        <dbReference type="ARBA" id="ARBA00004496"/>
    </source>
</evidence>
<gene>
    <name evidence="12" type="primary">fxlM</name>
    <name evidence="12" type="ORF">J4709_26825</name>
</gene>
<comment type="subcellular location">
    <subcellularLocation>
        <location evidence="1">Cytoplasm</location>
    </subcellularLocation>
</comment>
<keyword evidence="8" id="KW-0949">S-adenosyl-L-methionine</keyword>
<dbReference type="InterPro" id="IPR000682">
    <property type="entry name" value="PCMT"/>
</dbReference>
<evidence type="ECO:0000256" key="5">
    <source>
        <dbReference type="ARBA" id="ARBA00022490"/>
    </source>
</evidence>
<comment type="similarity">
    <text evidence="2">Belongs to the methyltransferase superfamily. L-isoaspartyl/D-aspartyl protein methyltransferase family.</text>
</comment>
<evidence type="ECO:0000256" key="3">
    <source>
        <dbReference type="ARBA" id="ARBA00011890"/>
    </source>
</evidence>
<dbReference type="GO" id="GO:0008168">
    <property type="term" value="F:methyltransferase activity"/>
    <property type="evidence" value="ECO:0007669"/>
    <property type="project" value="UniProtKB-KW"/>
</dbReference>
<dbReference type="RefSeq" id="WP_208244564.1">
    <property type="nucleotide sequence ID" value="NZ_JAGEPF010000016.1"/>
</dbReference>
<dbReference type="Proteomes" id="UP000680206">
    <property type="component" value="Unassembled WGS sequence"/>
</dbReference>
<organism evidence="12 13">
    <name type="scientific">Actinomadura violacea</name>
    <dbReference type="NCBI Taxonomy" id="2819934"/>
    <lineage>
        <taxon>Bacteria</taxon>
        <taxon>Bacillati</taxon>
        <taxon>Actinomycetota</taxon>
        <taxon>Actinomycetes</taxon>
        <taxon>Streptosporangiales</taxon>
        <taxon>Thermomonosporaceae</taxon>
        <taxon>Actinomadura</taxon>
    </lineage>
</organism>
<evidence type="ECO:0000256" key="4">
    <source>
        <dbReference type="ARBA" id="ARBA00013346"/>
    </source>
</evidence>
<dbReference type="PANTHER" id="PTHR11579:SF0">
    <property type="entry name" value="PROTEIN-L-ISOASPARTATE(D-ASPARTATE) O-METHYLTRANSFERASE"/>
    <property type="match status" value="1"/>
</dbReference>
<keyword evidence="7" id="KW-0808">Transferase</keyword>
<evidence type="ECO:0000256" key="6">
    <source>
        <dbReference type="ARBA" id="ARBA00022603"/>
    </source>
</evidence>
<evidence type="ECO:0000256" key="10">
    <source>
        <dbReference type="ARBA" id="ARBA00031323"/>
    </source>
</evidence>
<dbReference type="Pfam" id="PF01135">
    <property type="entry name" value="PCMT"/>
    <property type="match status" value="1"/>
</dbReference>
<dbReference type="Gene3D" id="3.40.50.150">
    <property type="entry name" value="Vaccinia Virus protein VP39"/>
    <property type="match status" value="1"/>
</dbReference>
<accession>A0ABS3RWS2</accession>
<proteinExistence type="inferred from homology"/>
<evidence type="ECO:0000313" key="12">
    <source>
        <dbReference type="EMBL" id="MBO2461203.1"/>
    </source>
</evidence>
<dbReference type="InterPro" id="IPR029063">
    <property type="entry name" value="SAM-dependent_MTases_sf"/>
</dbReference>
<dbReference type="GO" id="GO:0032259">
    <property type="term" value="P:methylation"/>
    <property type="evidence" value="ECO:0007669"/>
    <property type="project" value="UniProtKB-KW"/>
</dbReference>
<evidence type="ECO:0000256" key="9">
    <source>
        <dbReference type="ARBA" id="ARBA00030757"/>
    </source>
</evidence>
<dbReference type="NCBIfam" id="TIGR04364">
    <property type="entry name" value="methyltran_FxLD"/>
    <property type="match status" value="1"/>
</dbReference>
<evidence type="ECO:0000256" key="11">
    <source>
        <dbReference type="ARBA" id="ARBA00031350"/>
    </source>
</evidence>
<sequence length="404" mass="42714">MSTDTVNPDSARARLVKHLTGAGDLRTPAIRHAFSAVPRHLFVPGTPLADAYADKILVTKRDVDGTALSSASQPSIVAHMLEQAQPAPGARVLEIGAGTGYNAALLRELVGERGHITTIDVFTDVADDARRNLTAAGYDDVDVLTGDGAAGAPDTAPFDLIVVTAGAWDVPAAWWAQLAPGGRIVVPLRWRGLTRSLALDHQPAGSGGPAHLVSRSMYLCGFIPMSGTSDGGRTVALADNVTLLADQDQPITTDALTGVLDTPRSETWSGVVIPGDQSTEDIWLRMSITEPGTCRIHADGSAIDSGRVTPATRINPALADGDSIAYLASRRVADGPPSRWELGAIGHGPRGAQLADRIAATARDWDRDRDAQPRITLYPADTPDEQIPAGLVIDKRDSRMVFSW</sequence>
<name>A0ABS3RWS2_9ACTN</name>
<dbReference type="InterPro" id="IPR027573">
    <property type="entry name" value="Methyltran_FxLD"/>
</dbReference>
<dbReference type="SUPFAM" id="SSF53335">
    <property type="entry name" value="S-adenosyl-L-methionine-dependent methyltransferases"/>
    <property type="match status" value="1"/>
</dbReference>
<evidence type="ECO:0000256" key="7">
    <source>
        <dbReference type="ARBA" id="ARBA00022679"/>
    </source>
</evidence>
<comment type="caution">
    <text evidence="12">The sequence shown here is derived from an EMBL/GenBank/DDBJ whole genome shotgun (WGS) entry which is preliminary data.</text>
</comment>
<keyword evidence="13" id="KW-1185">Reference proteome</keyword>
<reference evidence="12 13" key="1">
    <citation type="submission" date="2021-03" db="EMBL/GenBank/DDBJ databases">
        <title>Actinomadura violae sp. nov., isolated from lichen in Thailand.</title>
        <authorList>
            <person name="Kanchanasin P."/>
            <person name="Saeng-In P."/>
            <person name="Phongsopitanun W."/>
            <person name="Yuki M."/>
            <person name="Kudo T."/>
            <person name="Ohkuma M."/>
            <person name="Tanasupawat S."/>
        </authorList>
    </citation>
    <scope>NUCLEOTIDE SEQUENCE [LARGE SCALE GENOMIC DNA]</scope>
    <source>
        <strain evidence="12 13">LCR2-06</strain>
    </source>
</reference>
<protein>
    <recommendedName>
        <fullName evidence="4">Protein-L-isoaspartate O-methyltransferase</fullName>
        <ecNumber evidence="3">2.1.1.77</ecNumber>
    </recommendedName>
    <alternativeName>
        <fullName evidence="11">L-isoaspartyl protein carboxyl methyltransferase</fullName>
    </alternativeName>
    <alternativeName>
        <fullName evidence="9">Protein L-isoaspartyl methyltransferase</fullName>
    </alternativeName>
    <alternativeName>
        <fullName evidence="10">Protein-beta-aspartate methyltransferase</fullName>
    </alternativeName>
</protein>
<evidence type="ECO:0000313" key="13">
    <source>
        <dbReference type="Proteomes" id="UP000680206"/>
    </source>
</evidence>
<dbReference type="EC" id="2.1.1.77" evidence="3"/>
<evidence type="ECO:0000256" key="8">
    <source>
        <dbReference type="ARBA" id="ARBA00022691"/>
    </source>
</evidence>